<dbReference type="Gene3D" id="3.40.47.10">
    <property type="match status" value="1"/>
</dbReference>
<evidence type="ECO:0000313" key="2">
    <source>
        <dbReference type="EMBL" id="MFC5751593.1"/>
    </source>
</evidence>
<dbReference type="InterPro" id="IPR016039">
    <property type="entry name" value="Thiolase-like"/>
</dbReference>
<accession>A0ABW1AAI3</accession>
<proteinExistence type="predicted"/>
<sequence>MGLDRERGIVSGLGHPIAATGARMVGELHRRGASLGCASMCADGGMGSAPVLEIL</sequence>
<reference evidence="3" key="1">
    <citation type="journal article" date="2019" name="Int. J. Syst. Evol. Microbiol.">
        <title>The Global Catalogue of Microorganisms (GCM) 10K type strain sequencing project: providing services to taxonomists for standard genome sequencing and annotation.</title>
        <authorList>
            <consortium name="The Broad Institute Genomics Platform"/>
            <consortium name="The Broad Institute Genome Sequencing Center for Infectious Disease"/>
            <person name="Wu L."/>
            <person name="Ma J."/>
        </authorList>
    </citation>
    <scope>NUCLEOTIDE SEQUENCE [LARGE SCALE GENOMIC DNA]</scope>
    <source>
        <strain evidence="3">KCTC 42087</strain>
    </source>
</reference>
<dbReference type="EMBL" id="JBHSON010000072">
    <property type="protein sequence ID" value="MFC5751593.1"/>
    <property type="molecule type" value="Genomic_DNA"/>
</dbReference>
<evidence type="ECO:0000313" key="3">
    <source>
        <dbReference type="Proteomes" id="UP001596074"/>
    </source>
</evidence>
<dbReference type="SUPFAM" id="SSF53901">
    <property type="entry name" value="Thiolase-like"/>
    <property type="match status" value="1"/>
</dbReference>
<dbReference type="Proteomes" id="UP001596074">
    <property type="component" value="Unassembled WGS sequence"/>
</dbReference>
<dbReference type="RefSeq" id="WP_378287522.1">
    <property type="nucleotide sequence ID" value="NZ_JBHSON010000072.1"/>
</dbReference>
<gene>
    <name evidence="2" type="ORF">ACFPZN_38760</name>
</gene>
<dbReference type="InterPro" id="IPR020617">
    <property type="entry name" value="Thiolase_C"/>
</dbReference>
<evidence type="ECO:0000259" key="1">
    <source>
        <dbReference type="Pfam" id="PF02803"/>
    </source>
</evidence>
<name>A0ABW1AAI3_9ACTN</name>
<organism evidence="2 3">
    <name type="scientific">Actinomadura rugatobispora</name>
    <dbReference type="NCBI Taxonomy" id="1994"/>
    <lineage>
        <taxon>Bacteria</taxon>
        <taxon>Bacillati</taxon>
        <taxon>Actinomycetota</taxon>
        <taxon>Actinomycetes</taxon>
        <taxon>Streptosporangiales</taxon>
        <taxon>Thermomonosporaceae</taxon>
        <taxon>Actinomadura</taxon>
    </lineage>
</organism>
<feature type="domain" description="Thiolase C-terminal" evidence="1">
    <location>
        <begin position="12"/>
        <end position="53"/>
    </location>
</feature>
<dbReference type="Pfam" id="PF02803">
    <property type="entry name" value="Thiolase_C"/>
    <property type="match status" value="1"/>
</dbReference>
<keyword evidence="3" id="KW-1185">Reference proteome</keyword>
<protein>
    <recommendedName>
        <fullName evidence="1">Thiolase C-terminal domain-containing protein</fullName>
    </recommendedName>
</protein>
<comment type="caution">
    <text evidence="2">The sequence shown here is derived from an EMBL/GenBank/DDBJ whole genome shotgun (WGS) entry which is preliminary data.</text>
</comment>